<feature type="compositionally biased region" description="Polar residues" evidence="1">
    <location>
        <begin position="65"/>
        <end position="82"/>
    </location>
</feature>
<protein>
    <submittedName>
        <fullName evidence="3">Uncharacterized protein</fullName>
    </submittedName>
</protein>
<name>A0ABD0LBJ2_9CAEN</name>
<feature type="chain" id="PRO_5044841398" evidence="2">
    <location>
        <begin position="26"/>
        <end position="129"/>
    </location>
</feature>
<evidence type="ECO:0000256" key="1">
    <source>
        <dbReference type="SAM" id="MobiDB-lite"/>
    </source>
</evidence>
<sequence>MLLKGSLKEAVVVFLFSPLFVCVHNGQNQRRQLNQEFVRLSATLASHSQAFQPTNSVRKGPKSLPVSQANHSARPCTQTENLDLQERNRKGKYFPVIQRGDYIGVRHAPWRRESISSNPSSRRHSLPRG</sequence>
<comment type="caution">
    <text evidence="3">The sequence shown here is derived from an EMBL/GenBank/DDBJ whole genome shotgun (WGS) entry which is preliminary data.</text>
</comment>
<proteinExistence type="predicted"/>
<feature type="region of interest" description="Disordered" evidence="1">
    <location>
        <begin position="49"/>
        <end position="84"/>
    </location>
</feature>
<keyword evidence="4" id="KW-1185">Reference proteome</keyword>
<feature type="region of interest" description="Disordered" evidence="1">
    <location>
        <begin position="108"/>
        <end position="129"/>
    </location>
</feature>
<gene>
    <name evidence="3" type="ORF">BaRGS_00012040</name>
</gene>
<dbReference type="AlphaFoldDB" id="A0ABD0LBJ2"/>
<keyword evidence="2" id="KW-0732">Signal</keyword>
<reference evidence="3 4" key="1">
    <citation type="journal article" date="2023" name="Sci. Data">
        <title>Genome assembly of the Korean intertidal mud-creeper Batillaria attramentaria.</title>
        <authorList>
            <person name="Patra A.K."/>
            <person name="Ho P.T."/>
            <person name="Jun S."/>
            <person name="Lee S.J."/>
            <person name="Kim Y."/>
            <person name="Won Y.J."/>
        </authorList>
    </citation>
    <scope>NUCLEOTIDE SEQUENCE [LARGE SCALE GENOMIC DNA]</scope>
    <source>
        <strain evidence="3">Wonlab-2016</strain>
    </source>
</reference>
<dbReference type="EMBL" id="JACVVK020000065">
    <property type="protein sequence ID" value="KAK7496633.1"/>
    <property type="molecule type" value="Genomic_DNA"/>
</dbReference>
<evidence type="ECO:0000313" key="3">
    <source>
        <dbReference type="EMBL" id="KAK7496633.1"/>
    </source>
</evidence>
<dbReference type="Proteomes" id="UP001519460">
    <property type="component" value="Unassembled WGS sequence"/>
</dbReference>
<accession>A0ABD0LBJ2</accession>
<feature type="signal peptide" evidence="2">
    <location>
        <begin position="1"/>
        <end position="25"/>
    </location>
</feature>
<evidence type="ECO:0000313" key="4">
    <source>
        <dbReference type="Proteomes" id="UP001519460"/>
    </source>
</evidence>
<organism evidence="3 4">
    <name type="scientific">Batillaria attramentaria</name>
    <dbReference type="NCBI Taxonomy" id="370345"/>
    <lineage>
        <taxon>Eukaryota</taxon>
        <taxon>Metazoa</taxon>
        <taxon>Spiralia</taxon>
        <taxon>Lophotrochozoa</taxon>
        <taxon>Mollusca</taxon>
        <taxon>Gastropoda</taxon>
        <taxon>Caenogastropoda</taxon>
        <taxon>Sorbeoconcha</taxon>
        <taxon>Cerithioidea</taxon>
        <taxon>Batillariidae</taxon>
        <taxon>Batillaria</taxon>
    </lineage>
</organism>
<evidence type="ECO:0000256" key="2">
    <source>
        <dbReference type="SAM" id="SignalP"/>
    </source>
</evidence>